<dbReference type="InterPro" id="IPR008969">
    <property type="entry name" value="CarboxyPept-like_regulatory"/>
</dbReference>
<name>A0A517VEA1_9PLAN</name>
<dbReference type="SUPFAM" id="SSF49503">
    <property type="entry name" value="Cupredoxins"/>
    <property type="match status" value="1"/>
</dbReference>
<sequence length="259" mass="29184" precursor="true">MRKLNLSRILIAALLISGFCFLLPETVSAAGWGSVTGRFVYDGEVPKPVVQRAKGDPTVKDPTVCAAMEHLNNDLVINSENKGIANVFMYMRRAKDVHPDLKESKEKSIVFDQKGCTFEPHALVVRTDQKVIVKSGDPVAHNTHTFPLKNQAVNFILAPNDREGKEVENVIPEILPMQVKCDIHPWMTAYWFVVDHPYAVVSDKDGKFTIENLPAGKNDFRIWQERAGYLDRKFTVNIKPGETVDMGEVKFKPSQFETK</sequence>
<accession>A0A517VEA1</accession>
<keyword evidence="1" id="KW-0732">Signal</keyword>
<dbReference type="EMBL" id="CP036343">
    <property type="protein sequence ID" value="QDT91334.1"/>
    <property type="molecule type" value="Genomic_DNA"/>
</dbReference>
<dbReference type="InterPro" id="IPR008972">
    <property type="entry name" value="Cupredoxin"/>
</dbReference>
<evidence type="ECO:0000313" key="3">
    <source>
        <dbReference type="Proteomes" id="UP000316855"/>
    </source>
</evidence>
<feature type="chain" id="PRO_5021777793" description="Rhamnogalacturonan lyase domain-containing protein" evidence="1">
    <location>
        <begin position="30"/>
        <end position="259"/>
    </location>
</feature>
<dbReference type="Gene3D" id="2.60.40.420">
    <property type="entry name" value="Cupredoxins - blue copper proteins"/>
    <property type="match status" value="1"/>
</dbReference>
<proteinExistence type="predicted"/>
<dbReference type="AlphaFoldDB" id="A0A517VEA1"/>
<dbReference type="OrthoDB" id="9772097at2"/>
<protein>
    <recommendedName>
        <fullName evidence="4">Rhamnogalacturonan lyase domain-containing protein</fullName>
    </recommendedName>
</protein>
<dbReference type="SUPFAM" id="SSF49464">
    <property type="entry name" value="Carboxypeptidase regulatory domain-like"/>
    <property type="match status" value="1"/>
</dbReference>
<gene>
    <name evidence="2" type="ORF">Pan161_29910</name>
</gene>
<organism evidence="2 3">
    <name type="scientific">Gimesia algae</name>
    <dbReference type="NCBI Taxonomy" id="2527971"/>
    <lineage>
        <taxon>Bacteria</taxon>
        <taxon>Pseudomonadati</taxon>
        <taxon>Planctomycetota</taxon>
        <taxon>Planctomycetia</taxon>
        <taxon>Planctomycetales</taxon>
        <taxon>Planctomycetaceae</taxon>
        <taxon>Gimesia</taxon>
    </lineage>
</organism>
<dbReference type="Gene3D" id="2.60.40.1120">
    <property type="entry name" value="Carboxypeptidase-like, regulatory domain"/>
    <property type="match status" value="1"/>
</dbReference>
<feature type="signal peptide" evidence="1">
    <location>
        <begin position="1"/>
        <end position="29"/>
    </location>
</feature>
<keyword evidence="3" id="KW-1185">Reference proteome</keyword>
<evidence type="ECO:0000256" key="1">
    <source>
        <dbReference type="SAM" id="SignalP"/>
    </source>
</evidence>
<dbReference type="Proteomes" id="UP000316855">
    <property type="component" value="Chromosome"/>
</dbReference>
<dbReference type="RefSeq" id="WP_145228131.1">
    <property type="nucleotide sequence ID" value="NZ_CP036343.1"/>
</dbReference>
<evidence type="ECO:0000313" key="2">
    <source>
        <dbReference type="EMBL" id="QDT91334.1"/>
    </source>
</evidence>
<dbReference type="KEGG" id="gax:Pan161_29910"/>
<reference evidence="2 3" key="1">
    <citation type="submission" date="2019-02" db="EMBL/GenBank/DDBJ databases">
        <title>Deep-cultivation of Planctomycetes and their phenomic and genomic characterization uncovers novel biology.</title>
        <authorList>
            <person name="Wiegand S."/>
            <person name="Jogler M."/>
            <person name="Boedeker C."/>
            <person name="Pinto D."/>
            <person name="Vollmers J."/>
            <person name="Rivas-Marin E."/>
            <person name="Kohn T."/>
            <person name="Peeters S.H."/>
            <person name="Heuer A."/>
            <person name="Rast P."/>
            <person name="Oberbeckmann S."/>
            <person name="Bunk B."/>
            <person name="Jeske O."/>
            <person name="Meyerdierks A."/>
            <person name="Storesund J.E."/>
            <person name="Kallscheuer N."/>
            <person name="Luecker S."/>
            <person name="Lage O.M."/>
            <person name="Pohl T."/>
            <person name="Merkel B.J."/>
            <person name="Hornburger P."/>
            <person name="Mueller R.-W."/>
            <person name="Bruemmer F."/>
            <person name="Labrenz M."/>
            <person name="Spormann A.M."/>
            <person name="Op den Camp H."/>
            <person name="Overmann J."/>
            <person name="Amann R."/>
            <person name="Jetten M.S.M."/>
            <person name="Mascher T."/>
            <person name="Medema M.H."/>
            <person name="Devos D.P."/>
            <person name="Kaster A.-K."/>
            <person name="Ovreas L."/>
            <person name="Rohde M."/>
            <person name="Galperin M.Y."/>
            <person name="Jogler C."/>
        </authorList>
    </citation>
    <scope>NUCLEOTIDE SEQUENCE [LARGE SCALE GENOMIC DNA]</scope>
    <source>
        <strain evidence="2 3">Pan161</strain>
    </source>
</reference>
<evidence type="ECO:0008006" key="4">
    <source>
        <dbReference type="Google" id="ProtNLM"/>
    </source>
</evidence>